<organism evidence="2">
    <name type="scientific">freshwater metagenome</name>
    <dbReference type="NCBI Taxonomy" id="449393"/>
    <lineage>
        <taxon>unclassified sequences</taxon>
        <taxon>metagenomes</taxon>
        <taxon>ecological metagenomes</taxon>
    </lineage>
</organism>
<accession>A0A6J6EWB4</accession>
<feature type="region of interest" description="Disordered" evidence="1">
    <location>
        <begin position="111"/>
        <end position="130"/>
    </location>
</feature>
<proteinExistence type="predicted"/>
<protein>
    <submittedName>
        <fullName evidence="2">Unannotated protein</fullName>
    </submittedName>
</protein>
<dbReference type="AlphaFoldDB" id="A0A6J6EWB4"/>
<gene>
    <name evidence="2" type="ORF">UFOPK1493_02926</name>
</gene>
<evidence type="ECO:0000256" key="1">
    <source>
        <dbReference type="SAM" id="MobiDB-lite"/>
    </source>
</evidence>
<name>A0A6J6EWB4_9ZZZZ</name>
<feature type="compositionally biased region" description="Gly residues" evidence="1">
    <location>
        <begin position="114"/>
        <end position="126"/>
    </location>
</feature>
<dbReference type="EMBL" id="CAEZSR010000139">
    <property type="protein sequence ID" value="CAB4579014.1"/>
    <property type="molecule type" value="Genomic_DNA"/>
</dbReference>
<sequence length="154" mass="16097">MGQMVSVVEKRSSIPGIVRFEANRALTGQGHERFSSAADAVGPRPAAELARRLFATGQVDTVHVYSNIVTVGLRRGFAGEGLDGVVRELYQYWKPGMEPTVFVEEAPAEVAASSGGGGGGGEGGAGPSAYERLVPQVLRERSAAALARWKANAG</sequence>
<reference evidence="2" key="1">
    <citation type="submission" date="2020-05" db="EMBL/GenBank/DDBJ databases">
        <authorList>
            <person name="Chiriac C."/>
            <person name="Salcher M."/>
            <person name="Ghai R."/>
            <person name="Kavagutti S V."/>
        </authorList>
    </citation>
    <scope>NUCLEOTIDE SEQUENCE</scope>
</reference>
<evidence type="ECO:0000313" key="2">
    <source>
        <dbReference type="EMBL" id="CAB4579014.1"/>
    </source>
</evidence>